<keyword evidence="2" id="KW-0560">Oxidoreductase</keyword>
<comment type="catalytic activity">
    <reaction evidence="4">
        <text>2,5-dioxopentanoate + NADP(+) + H2O = 2-oxoglutarate + NADPH + 2 H(+)</text>
        <dbReference type="Rhea" id="RHEA:11296"/>
        <dbReference type="ChEBI" id="CHEBI:15377"/>
        <dbReference type="ChEBI" id="CHEBI:15378"/>
        <dbReference type="ChEBI" id="CHEBI:16810"/>
        <dbReference type="ChEBI" id="CHEBI:57783"/>
        <dbReference type="ChEBI" id="CHEBI:58136"/>
        <dbReference type="ChEBI" id="CHEBI:58349"/>
        <dbReference type="EC" id="1.2.1.26"/>
    </reaction>
</comment>
<comment type="similarity">
    <text evidence="1">Belongs to the aldehyde dehydrogenase family.</text>
</comment>
<feature type="domain" description="Aldehyde dehydrogenase" evidence="6">
    <location>
        <begin position="32"/>
        <end position="481"/>
    </location>
</feature>
<dbReference type="EMBL" id="PXYI01000007">
    <property type="protein sequence ID" value="PSJ38108.1"/>
    <property type="molecule type" value="Genomic_DNA"/>
</dbReference>
<evidence type="ECO:0000256" key="4">
    <source>
        <dbReference type="ARBA" id="ARBA00051918"/>
    </source>
</evidence>
<dbReference type="AlphaFoldDB" id="A0A2P7QJG6"/>
<dbReference type="CDD" id="cd07129">
    <property type="entry name" value="ALDH_KGSADH"/>
    <property type="match status" value="1"/>
</dbReference>
<gene>
    <name evidence="7" type="ORF">C7I55_20745</name>
</gene>
<evidence type="ECO:0000256" key="3">
    <source>
        <dbReference type="ARBA" id="ARBA00050769"/>
    </source>
</evidence>
<keyword evidence="8" id="KW-1185">Reference proteome</keyword>
<dbReference type="SUPFAM" id="SSF53720">
    <property type="entry name" value="ALDH-like"/>
    <property type="match status" value="1"/>
</dbReference>
<comment type="caution">
    <text evidence="7">The sequence shown here is derived from an EMBL/GenBank/DDBJ whole genome shotgun (WGS) entry which is preliminary data.</text>
</comment>
<proteinExistence type="inferred from homology"/>
<dbReference type="Proteomes" id="UP000241167">
    <property type="component" value="Unassembled WGS sequence"/>
</dbReference>
<evidence type="ECO:0000256" key="5">
    <source>
        <dbReference type="ARBA" id="ARBA00067023"/>
    </source>
</evidence>
<dbReference type="Gene3D" id="3.40.309.10">
    <property type="entry name" value="Aldehyde Dehydrogenase, Chain A, domain 2"/>
    <property type="match status" value="1"/>
</dbReference>
<evidence type="ECO:0000313" key="8">
    <source>
        <dbReference type="Proteomes" id="UP000241167"/>
    </source>
</evidence>
<name>A0A2P7QJG6_9SPHN</name>
<comment type="catalytic activity">
    <reaction evidence="3">
        <text>2,5-dioxopentanoate + NAD(+) + H2O = 2-oxoglutarate + NADH + 2 H(+)</text>
        <dbReference type="Rhea" id="RHEA:47152"/>
        <dbReference type="ChEBI" id="CHEBI:15377"/>
        <dbReference type="ChEBI" id="CHEBI:15378"/>
        <dbReference type="ChEBI" id="CHEBI:16810"/>
        <dbReference type="ChEBI" id="CHEBI:57540"/>
        <dbReference type="ChEBI" id="CHEBI:57945"/>
        <dbReference type="ChEBI" id="CHEBI:58136"/>
    </reaction>
</comment>
<dbReference type="InterPro" id="IPR016163">
    <property type="entry name" value="Ald_DH_C"/>
</dbReference>
<dbReference type="GO" id="GO:0047533">
    <property type="term" value="F:2,5-dioxovalerate dehydrogenase (NADP+) activity"/>
    <property type="evidence" value="ECO:0007669"/>
    <property type="project" value="UniProtKB-EC"/>
</dbReference>
<dbReference type="FunFam" id="3.40.605.10:FF:000037">
    <property type="entry name" value="NADP-dependent fatty aldehyde dehydrogenase"/>
    <property type="match status" value="1"/>
</dbReference>
<dbReference type="InterPro" id="IPR044151">
    <property type="entry name" value="ALDH_KGSADH"/>
</dbReference>
<dbReference type="EC" id="1.2.1.26" evidence="5"/>
<evidence type="ECO:0000259" key="6">
    <source>
        <dbReference type="Pfam" id="PF00171"/>
    </source>
</evidence>
<sequence length="541" mass="57129">MGGAAPIPASQGGSDVINGEMFIGSRSVRGTSGEARAVNPTTGETIEPAYRGATLAELDEACRLAWEAFDPYRSLEPEARAKFLEAIAQNILDIGDELIERAMAESGLPRPRLEGERGRTVGQLRLFAQVVRDGRYLNLRIDPAQPERKPLPRVDLRLRMIPLGPVAVFGASNFPLAFSVAGGDTASALAAGCPVVAKAHPAHPGTSELVGRAIQKAVQDSGLPEGVFSLIFDSGYEIGQALVADPRIKAVGFTGSRRGGLALMKIAQRRDEPIPVYAEMSSINPVILFPGALVERGEQIAQGFVTSLLMGSGQFCTSPGLILAIEGEALDTFIAGAGSALENSNAGTMLTPGIHQAYVEGVERLRSHTQVKPIAHGKAGERYQGVPSLFSTSAEAFLADKALAEEVFGSTSLVVRCRDEAELARVLDSLEGQLTASLHIAEADHDDARKLIPVLERKVGRILVNGFGTGVEVAPAMVHGGPFPSTSDGRSTSVGTLAIDRFLRPVSYQDMPEALLPAELRDSNPLGIDRLVDGKPVPGAA</sequence>
<dbReference type="InterPro" id="IPR015590">
    <property type="entry name" value="Aldehyde_DH_dom"/>
</dbReference>
<dbReference type="Pfam" id="PF00171">
    <property type="entry name" value="Aldedh"/>
    <property type="match status" value="1"/>
</dbReference>
<organism evidence="7 8">
    <name type="scientific">Allosphingosinicella deserti</name>
    <dbReference type="NCBI Taxonomy" id="2116704"/>
    <lineage>
        <taxon>Bacteria</taxon>
        <taxon>Pseudomonadati</taxon>
        <taxon>Pseudomonadota</taxon>
        <taxon>Alphaproteobacteria</taxon>
        <taxon>Sphingomonadales</taxon>
        <taxon>Sphingomonadaceae</taxon>
        <taxon>Allosphingosinicella</taxon>
    </lineage>
</organism>
<accession>A0A2P7QJG6</accession>
<dbReference type="PANTHER" id="PTHR43353">
    <property type="entry name" value="SUCCINATE-SEMIALDEHYDE DEHYDROGENASE, MITOCHONDRIAL"/>
    <property type="match status" value="1"/>
</dbReference>
<dbReference type="InterPro" id="IPR016161">
    <property type="entry name" value="Ald_DH/histidinol_DH"/>
</dbReference>
<evidence type="ECO:0000256" key="2">
    <source>
        <dbReference type="ARBA" id="ARBA00023002"/>
    </source>
</evidence>
<dbReference type="Gene3D" id="3.40.605.10">
    <property type="entry name" value="Aldehyde Dehydrogenase, Chain A, domain 1"/>
    <property type="match status" value="1"/>
</dbReference>
<reference evidence="7 8" key="1">
    <citation type="submission" date="2018-03" db="EMBL/GenBank/DDBJ databases">
        <title>The draft genome of Sphingosinicella sp. GL-C-18.</title>
        <authorList>
            <person name="Liu L."/>
            <person name="Li L."/>
            <person name="Liang L."/>
            <person name="Zhang X."/>
            <person name="Wang T."/>
        </authorList>
    </citation>
    <scope>NUCLEOTIDE SEQUENCE [LARGE SCALE GENOMIC DNA]</scope>
    <source>
        <strain evidence="7 8">GL-C-18</strain>
    </source>
</reference>
<dbReference type="OrthoDB" id="9770537at2"/>
<dbReference type="PANTHER" id="PTHR43353:SF3">
    <property type="entry name" value="ALDEHYDE DEHYDROGENASE-RELATED"/>
    <property type="match status" value="1"/>
</dbReference>
<dbReference type="InterPro" id="IPR050740">
    <property type="entry name" value="Aldehyde_DH_Superfamily"/>
</dbReference>
<dbReference type="InterPro" id="IPR016162">
    <property type="entry name" value="Ald_DH_N"/>
</dbReference>
<evidence type="ECO:0000313" key="7">
    <source>
        <dbReference type="EMBL" id="PSJ38108.1"/>
    </source>
</evidence>
<evidence type="ECO:0000256" key="1">
    <source>
        <dbReference type="ARBA" id="ARBA00009986"/>
    </source>
</evidence>
<protein>
    <recommendedName>
        <fullName evidence="5">2,5-dioxovalerate dehydrogenase</fullName>
        <ecNumber evidence="5">1.2.1.26</ecNumber>
    </recommendedName>
</protein>